<dbReference type="RefSeq" id="WP_004498589.1">
    <property type="nucleotide sequence ID" value="NZ_AFLV02000005.1"/>
</dbReference>
<evidence type="ECO:0000313" key="1">
    <source>
        <dbReference type="EMBL" id="EKR66376.1"/>
    </source>
</evidence>
<dbReference type="GeneID" id="61113391"/>
<sequence length="137" mass="15205">MEIQGTQKHDDYQQAIASLPEEYVPIDEGFLTHYEVEIEAIKEFLSDKGGLHLIQVDEYSTLCRVPSKETLSKASERSKKLDPIEADIDFVGRCLVYPSAATFSGWTNNGAPGLASSIARKIFDLAKLNQEAVSKKL</sequence>
<dbReference type="Proteomes" id="UP000001338">
    <property type="component" value="Unassembled WGS sequence"/>
</dbReference>
<dbReference type="AlphaFoldDB" id="A0A828Z8V3"/>
<comment type="caution">
    <text evidence="1">The sequence shown here is derived from an EMBL/GenBank/DDBJ whole genome shotgun (WGS) entry which is preliminary data.</text>
</comment>
<dbReference type="EMBL" id="AFLV02000005">
    <property type="protein sequence ID" value="EKR66376.1"/>
    <property type="molecule type" value="Genomic_DNA"/>
</dbReference>
<protein>
    <submittedName>
        <fullName evidence="1">Uncharacterized protein</fullName>
    </submittedName>
</protein>
<evidence type="ECO:0000313" key="2">
    <source>
        <dbReference type="Proteomes" id="UP000001338"/>
    </source>
</evidence>
<proteinExistence type="predicted"/>
<reference evidence="1 2" key="1">
    <citation type="submission" date="2012-10" db="EMBL/GenBank/DDBJ databases">
        <authorList>
            <person name="Harkins D.M."/>
            <person name="Durkin A.S."/>
            <person name="Brinkac L.M."/>
            <person name="Haft D.H."/>
            <person name="Selengut J.D."/>
            <person name="Sanka R."/>
            <person name="DePew J."/>
            <person name="Purushe J."/>
            <person name="Whelen A.C."/>
            <person name="Vinetz J.M."/>
            <person name="Sutton G.G."/>
            <person name="Nierman W.C."/>
            <person name="Fouts D.E."/>
        </authorList>
    </citation>
    <scope>NUCLEOTIDE SEQUENCE [LARGE SCALE GENOMIC DNA]</scope>
    <source>
        <strain evidence="1 2">2006001853</strain>
    </source>
</reference>
<name>A0A828Z8V3_9LEPT</name>
<gene>
    <name evidence="1" type="ORF">LEP1GSC036_3929</name>
</gene>
<dbReference type="NCBIfam" id="NF047505">
    <property type="entry name" value="LIC_10177_fam"/>
    <property type="match status" value="1"/>
</dbReference>
<organism evidence="1 2">
    <name type="scientific">Leptospira weilii str. 2006001853</name>
    <dbReference type="NCBI Taxonomy" id="1001589"/>
    <lineage>
        <taxon>Bacteria</taxon>
        <taxon>Pseudomonadati</taxon>
        <taxon>Spirochaetota</taxon>
        <taxon>Spirochaetia</taxon>
        <taxon>Leptospirales</taxon>
        <taxon>Leptospiraceae</taxon>
        <taxon>Leptospira</taxon>
    </lineage>
</organism>
<accession>A0A828Z8V3</accession>